<name>A0ABN3MN18_9MICO</name>
<dbReference type="EMBL" id="BAAARE010000043">
    <property type="protein sequence ID" value="GAA2503176.1"/>
    <property type="molecule type" value="Genomic_DNA"/>
</dbReference>
<reference evidence="1 2" key="1">
    <citation type="journal article" date="2019" name="Int. J. Syst. Evol. Microbiol.">
        <title>The Global Catalogue of Microorganisms (GCM) 10K type strain sequencing project: providing services to taxonomists for standard genome sequencing and annotation.</title>
        <authorList>
            <consortium name="The Broad Institute Genomics Platform"/>
            <consortium name="The Broad Institute Genome Sequencing Center for Infectious Disease"/>
            <person name="Wu L."/>
            <person name="Ma J."/>
        </authorList>
    </citation>
    <scope>NUCLEOTIDE SEQUENCE [LARGE SCALE GENOMIC DNA]</scope>
    <source>
        <strain evidence="1 2">JCM 16259</strain>
    </source>
</reference>
<evidence type="ECO:0000313" key="2">
    <source>
        <dbReference type="Proteomes" id="UP001500730"/>
    </source>
</evidence>
<organism evidence="1 2">
    <name type="scientific">Terrabacter carboxydivorans</name>
    <dbReference type="NCBI Taxonomy" id="619730"/>
    <lineage>
        <taxon>Bacteria</taxon>
        <taxon>Bacillati</taxon>
        <taxon>Actinomycetota</taxon>
        <taxon>Actinomycetes</taxon>
        <taxon>Micrococcales</taxon>
        <taxon>Intrasporangiaceae</taxon>
        <taxon>Terrabacter</taxon>
    </lineage>
</organism>
<protein>
    <recommendedName>
        <fullName evidence="3">Minor capsid protein</fullName>
    </recommendedName>
</protein>
<keyword evidence="2" id="KW-1185">Reference proteome</keyword>
<gene>
    <name evidence="1" type="ORF">GCM10009858_46550</name>
</gene>
<sequence length="377" mass="40558">MFVSPDDGARLAPRVLVVIDDAEAAVLRLLATRPQDGRGQPHWAPTKLAELPVFRVRVARLTAALAGAVATEVNSIVLDAYNRVQALAVADLSLPPILSAEGVLDGAAVIAESTADTIVAAMKRVPDMVTAAYREAAAAGDEDLGEEVAGVQTVQRILESFASRGVARLSDGAGCDWSLEDYVEMAIGRGAGLAAVRGYTDARAASGIDLVIVSDSPRACPLCRPFGRQVLSISGRVGKVIEPNSDRLGRTLTDVKAPLTGAISKGLFHFGCRHELSAYLPGATRPYHAETKQRLYEAWQRQREAERKIHRILRRRDLARSRPRRRRRDSYVRFERPGPIELSGIDIVGGIRLVDVATAVVREATSSPGSMTTRGTA</sequence>
<comment type="caution">
    <text evidence="1">The sequence shown here is derived from an EMBL/GenBank/DDBJ whole genome shotgun (WGS) entry which is preliminary data.</text>
</comment>
<dbReference type="Proteomes" id="UP001500730">
    <property type="component" value="Unassembled WGS sequence"/>
</dbReference>
<dbReference type="Pfam" id="PF06152">
    <property type="entry name" value="Phage_min_cap2"/>
    <property type="match status" value="1"/>
</dbReference>
<accession>A0ABN3MN18</accession>
<evidence type="ECO:0000313" key="1">
    <source>
        <dbReference type="EMBL" id="GAA2503176.1"/>
    </source>
</evidence>
<evidence type="ECO:0008006" key="3">
    <source>
        <dbReference type="Google" id="ProtNLM"/>
    </source>
</evidence>
<dbReference type="InterPro" id="IPR009319">
    <property type="entry name" value="Phage_A118_VSP1"/>
</dbReference>
<proteinExistence type="predicted"/>